<dbReference type="RefSeq" id="WP_110516801.1">
    <property type="nucleotide sequence ID" value="NZ_PDOF01000001.1"/>
</dbReference>
<name>A0A2W0HL39_9BACI</name>
<gene>
    <name evidence="1" type="ORF">CR205_03010</name>
</gene>
<evidence type="ECO:0000313" key="2">
    <source>
        <dbReference type="Proteomes" id="UP000248066"/>
    </source>
</evidence>
<sequence length="59" mass="6802">MNKKLDWSRDNILAYQVEFKGIISEVEEKLAEFGTVRIFARIPELVGAELSAMGDRLRF</sequence>
<keyword evidence="2" id="KW-1185">Reference proteome</keyword>
<dbReference type="EMBL" id="PDOF01000001">
    <property type="protein sequence ID" value="PYZ97579.1"/>
    <property type="molecule type" value="Genomic_DNA"/>
</dbReference>
<comment type="caution">
    <text evidence="1">The sequence shown here is derived from an EMBL/GenBank/DDBJ whole genome shotgun (WGS) entry which is preliminary data.</text>
</comment>
<protein>
    <submittedName>
        <fullName evidence="1">Uncharacterized protein</fullName>
    </submittedName>
</protein>
<organism evidence="1 2">
    <name type="scientific">Alteribacter lacisalsi</name>
    <dbReference type="NCBI Taxonomy" id="2045244"/>
    <lineage>
        <taxon>Bacteria</taxon>
        <taxon>Bacillati</taxon>
        <taxon>Bacillota</taxon>
        <taxon>Bacilli</taxon>
        <taxon>Bacillales</taxon>
        <taxon>Bacillaceae</taxon>
        <taxon>Alteribacter</taxon>
    </lineage>
</organism>
<evidence type="ECO:0000313" key="1">
    <source>
        <dbReference type="EMBL" id="PYZ97579.1"/>
    </source>
</evidence>
<dbReference type="OrthoDB" id="3428673at2"/>
<dbReference type="AlphaFoldDB" id="A0A2W0HL39"/>
<reference evidence="1 2" key="1">
    <citation type="submission" date="2017-10" db="EMBL/GenBank/DDBJ databases">
        <title>Bacillus sp. nov., a halophilic bacterium isolated from a Yangshapao Lake.</title>
        <authorList>
            <person name="Wang H."/>
        </authorList>
    </citation>
    <scope>NUCLEOTIDE SEQUENCE [LARGE SCALE GENOMIC DNA]</scope>
    <source>
        <strain evidence="1 2">YSP-3</strain>
    </source>
</reference>
<dbReference type="Proteomes" id="UP000248066">
    <property type="component" value="Unassembled WGS sequence"/>
</dbReference>
<proteinExistence type="predicted"/>
<accession>A0A2W0HL39</accession>